<name>A0ABD5VKF0_9EURY</name>
<evidence type="ECO:0000313" key="2">
    <source>
        <dbReference type="Proteomes" id="UP001596395"/>
    </source>
</evidence>
<dbReference type="InterPro" id="IPR009409">
    <property type="entry name" value="DUF1059"/>
</dbReference>
<accession>A0ABD5VKF0</accession>
<dbReference type="Pfam" id="PF06348">
    <property type="entry name" value="DUF1059"/>
    <property type="match status" value="1"/>
</dbReference>
<keyword evidence="2" id="KW-1185">Reference proteome</keyword>
<dbReference type="RefSeq" id="WP_336350868.1">
    <property type="nucleotide sequence ID" value="NZ_JAZAQL010000002.1"/>
</dbReference>
<dbReference type="EMBL" id="JBHSXN010000002">
    <property type="protein sequence ID" value="MFC6953919.1"/>
    <property type="molecule type" value="Genomic_DNA"/>
</dbReference>
<organism evidence="1 2">
    <name type="scientific">Halorubellus litoreus</name>
    <dbReference type="NCBI Taxonomy" id="755308"/>
    <lineage>
        <taxon>Archaea</taxon>
        <taxon>Methanobacteriati</taxon>
        <taxon>Methanobacteriota</taxon>
        <taxon>Stenosarchaea group</taxon>
        <taxon>Halobacteria</taxon>
        <taxon>Halobacteriales</taxon>
        <taxon>Halorubellaceae</taxon>
        <taxon>Halorubellus</taxon>
    </lineage>
</organism>
<proteinExistence type="predicted"/>
<gene>
    <name evidence="1" type="ORF">ACFQGB_13690</name>
</gene>
<dbReference type="AlphaFoldDB" id="A0ABD5VKF0"/>
<comment type="caution">
    <text evidence="1">The sequence shown here is derived from an EMBL/GenBank/DDBJ whole genome shotgun (WGS) entry which is preliminary data.</text>
</comment>
<dbReference type="Proteomes" id="UP001596395">
    <property type="component" value="Unassembled WGS sequence"/>
</dbReference>
<sequence>MPRHLECVVDGCDAVIEADTDDAIIEQAAAHAREAHPELDIDDEMERELRSHITTI</sequence>
<protein>
    <submittedName>
        <fullName evidence="1">DUF1059 domain-containing protein</fullName>
    </submittedName>
</protein>
<evidence type="ECO:0000313" key="1">
    <source>
        <dbReference type="EMBL" id="MFC6953919.1"/>
    </source>
</evidence>
<reference evidence="1 2" key="1">
    <citation type="journal article" date="2019" name="Int. J. Syst. Evol. Microbiol.">
        <title>The Global Catalogue of Microorganisms (GCM) 10K type strain sequencing project: providing services to taxonomists for standard genome sequencing and annotation.</title>
        <authorList>
            <consortium name="The Broad Institute Genomics Platform"/>
            <consortium name="The Broad Institute Genome Sequencing Center for Infectious Disease"/>
            <person name="Wu L."/>
            <person name="Ma J."/>
        </authorList>
    </citation>
    <scope>NUCLEOTIDE SEQUENCE [LARGE SCALE GENOMIC DNA]</scope>
    <source>
        <strain evidence="1 2">GX26</strain>
    </source>
</reference>